<keyword evidence="3" id="KW-1185">Reference proteome</keyword>
<feature type="domain" description="NAD-dependent epimerase/dehydratase" evidence="1">
    <location>
        <begin position="9"/>
        <end position="222"/>
    </location>
</feature>
<dbReference type="InterPro" id="IPR036291">
    <property type="entry name" value="NAD(P)-bd_dom_sf"/>
</dbReference>
<dbReference type="InterPro" id="IPR050177">
    <property type="entry name" value="Lipid_A_modif_metabolic_enz"/>
</dbReference>
<protein>
    <submittedName>
        <fullName evidence="2">Reductase</fullName>
    </submittedName>
</protein>
<dbReference type="PANTHER" id="PTHR43245:SF13">
    <property type="entry name" value="UDP-D-APIOSE_UDP-D-XYLOSE SYNTHASE 2"/>
    <property type="match status" value="1"/>
</dbReference>
<dbReference type="AlphaFoldDB" id="A0A2U9P790"/>
<evidence type="ECO:0000313" key="3">
    <source>
        <dbReference type="Proteomes" id="UP000247634"/>
    </source>
</evidence>
<name>A0A2U9P790_STRAS</name>
<dbReference type="PANTHER" id="PTHR43245">
    <property type="entry name" value="BIFUNCTIONAL POLYMYXIN RESISTANCE PROTEIN ARNA"/>
    <property type="match status" value="1"/>
</dbReference>
<dbReference type="KEGG" id="sact:DMT42_27015"/>
<sequence>MVMNQGRNVLVIGGNRYFGKRLVERLLAAGDRVTVLNRGSSPPPPGAAHLVADRDDEASLRAALGERTFDVVIDQVCYTPRQAEIARRVFTGRTGRYVLTSTVEVYEYEDSIAPVREDAVDPLTVAVDPDLPWDDPAFLDTHYGEGKRQAEAVFAAAGPALPWTSVRVAHVLGGEDDFTGRLKHYADRIAAGEPIAVPARNRPATYIHVEEIAGFLFWAAGQDFTGPVNAASHSTLSTEDLCAAVEAHLGGGRTVLSPVEVGQVSPFSFFRFYGMDNSRAVRLGYRFSSTRQWLARAVAETLGKDN</sequence>
<dbReference type="SUPFAM" id="SSF51735">
    <property type="entry name" value="NAD(P)-binding Rossmann-fold domains"/>
    <property type="match status" value="1"/>
</dbReference>
<dbReference type="OrthoDB" id="9809586at2"/>
<proteinExistence type="predicted"/>
<dbReference type="EMBL" id="CP029788">
    <property type="protein sequence ID" value="AWT45576.1"/>
    <property type="molecule type" value="Genomic_DNA"/>
</dbReference>
<evidence type="ECO:0000313" key="2">
    <source>
        <dbReference type="EMBL" id="AWT45576.1"/>
    </source>
</evidence>
<dbReference type="Proteomes" id="UP000247634">
    <property type="component" value="Chromosome"/>
</dbReference>
<dbReference type="Gene3D" id="3.40.50.720">
    <property type="entry name" value="NAD(P)-binding Rossmann-like Domain"/>
    <property type="match status" value="1"/>
</dbReference>
<reference evidence="2 3" key="1">
    <citation type="submission" date="2018-06" db="EMBL/GenBank/DDBJ databases">
        <title>The complete genome sequence of a nosiheptide producer Streptomyces actuosus ATCC 25421: deducing the ability of producing a new class III lantibiotics.</title>
        <authorList>
            <person name="Liu W."/>
            <person name="Sun F."/>
            <person name="Hu Y."/>
        </authorList>
    </citation>
    <scope>NUCLEOTIDE SEQUENCE [LARGE SCALE GENOMIC DNA]</scope>
    <source>
        <strain evidence="2 3">ATCC 25421</strain>
    </source>
</reference>
<dbReference type="InterPro" id="IPR001509">
    <property type="entry name" value="Epimerase_deHydtase"/>
</dbReference>
<gene>
    <name evidence="2" type="ORF">DMT42_27015</name>
</gene>
<accession>A0A2U9P790</accession>
<dbReference type="Pfam" id="PF01370">
    <property type="entry name" value="Epimerase"/>
    <property type="match status" value="1"/>
</dbReference>
<evidence type="ECO:0000259" key="1">
    <source>
        <dbReference type="Pfam" id="PF01370"/>
    </source>
</evidence>
<organism evidence="2 3">
    <name type="scientific">Streptomyces actuosus</name>
    <dbReference type="NCBI Taxonomy" id="1885"/>
    <lineage>
        <taxon>Bacteria</taxon>
        <taxon>Bacillati</taxon>
        <taxon>Actinomycetota</taxon>
        <taxon>Actinomycetes</taxon>
        <taxon>Kitasatosporales</taxon>
        <taxon>Streptomycetaceae</taxon>
        <taxon>Streptomyces</taxon>
    </lineage>
</organism>